<dbReference type="SUPFAM" id="SSF50621">
    <property type="entry name" value="Alanine racemase C-terminal domain-like"/>
    <property type="match status" value="1"/>
</dbReference>
<sequence length="212" mass="23137">MSWFSSALNCSLVQSLGVDPSRIIYANPCKQVSQIKLVLRIATDDSKAVCRLSVKFGAPLKACRGLLERAKELGLDVIGVSFHVGSGCTDAETYTKAIADARCVFDMGVIVINAALDKYFPVDSGIRVIAEPGRFYVASAYTLVVNIIAKKVIMDDESSSDDRIVELSTLPDLQVGDWLVFNNMGAYTVAASSTFNGFQRPDIYYVMSRPAW</sequence>
<dbReference type="EMBL" id="JAHRIN010025409">
    <property type="protein sequence ID" value="MEQ2199693.1"/>
    <property type="molecule type" value="Genomic_DNA"/>
</dbReference>
<dbReference type="InterPro" id="IPR029066">
    <property type="entry name" value="PLP-binding_barrel"/>
</dbReference>
<comment type="catalytic activity">
    <reaction evidence="3">
        <text>L-ornithine + H(+) = putrescine + CO2</text>
        <dbReference type="Rhea" id="RHEA:22964"/>
        <dbReference type="ChEBI" id="CHEBI:15378"/>
        <dbReference type="ChEBI" id="CHEBI:16526"/>
        <dbReference type="ChEBI" id="CHEBI:46911"/>
        <dbReference type="ChEBI" id="CHEBI:326268"/>
        <dbReference type="EC" id="4.1.1.17"/>
    </reaction>
</comment>
<dbReference type="SUPFAM" id="SSF51419">
    <property type="entry name" value="PLP-binding barrel"/>
    <property type="match status" value="1"/>
</dbReference>
<dbReference type="Gene3D" id="3.20.20.10">
    <property type="entry name" value="Alanine racemase"/>
    <property type="match status" value="1"/>
</dbReference>
<dbReference type="Proteomes" id="UP001434883">
    <property type="component" value="Unassembled WGS sequence"/>
</dbReference>
<dbReference type="PANTHER" id="PTHR11482">
    <property type="entry name" value="ARGININE/DIAMINOPIMELATE/ORNITHINE DECARBOXYLASE"/>
    <property type="match status" value="1"/>
</dbReference>
<proteinExistence type="predicted"/>
<dbReference type="EC" id="4.1.1.17" evidence="2"/>
<accession>A0ABV0QWB2</accession>
<comment type="caution">
    <text evidence="5">The sequence shown here is derived from an EMBL/GenBank/DDBJ whole genome shotgun (WGS) entry which is preliminary data.</text>
</comment>
<dbReference type="InterPro" id="IPR009006">
    <property type="entry name" value="Ala_racemase/Decarboxylase_C"/>
</dbReference>
<evidence type="ECO:0000313" key="5">
    <source>
        <dbReference type="EMBL" id="MEQ2199693.1"/>
    </source>
</evidence>
<dbReference type="PANTHER" id="PTHR11482:SF42">
    <property type="entry name" value="ORNITHINE DECARBOXYLASE"/>
    <property type="match status" value="1"/>
</dbReference>
<name>A0ABV0QWB2_9TELE</name>
<evidence type="ECO:0000313" key="6">
    <source>
        <dbReference type="Proteomes" id="UP001434883"/>
    </source>
</evidence>
<keyword evidence="6" id="KW-1185">Reference proteome</keyword>
<dbReference type="InterPro" id="IPR002433">
    <property type="entry name" value="Orn_de-COase"/>
</dbReference>
<evidence type="ECO:0000256" key="2">
    <source>
        <dbReference type="ARBA" id="ARBA00034138"/>
    </source>
</evidence>
<evidence type="ECO:0000256" key="1">
    <source>
        <dbReference type="ARBA" id="ARBA00034115"/>
    </source>
</evidence>
<dbReference type="Gene3D" id="2.40.37.10">
    <property type="entry name" value="Lyase, Ornithine Decarboxylase, Chain A, domain 1"/>
    <property type="match status" value="2"/>
</dbReference>
<reference evidence="5 6" key="1">
    <citation type="submission" date="2021-06" db="EMBL/GenBank/DDBJ databases">
        <authorList>
            <person name="Palmer J.M."/>
        </authorList>
    </citation>
    <scope>NUCLEOTIDE SEQUENCE [LARGE SCALE GENOMIC DNA]</scope>
    <source>
        <strain evidence="5 6">XC_2019</strain>
        <tissue evidence="5">Muscle</tissue>
    </source>
</reference>
<evidence type="ECO:0000259" key="4">
    <source>
        <dbReference type="Pfam" id="PF02784"/>
    </source>
</evidence>
<dbReference type="Pfam" id="PF02784">
    <property type="entry name" value="Orn_Arg_deC_N"/>
    <property type="match status" value="1"/>
</dbReference>
<gene>
    <name evidence="5" type="ORF">XENOCAPTIV_008614</name>
</gene>
<comment type="pathway">
    <text evidence="1">Amine and polyamine biosynthesis; putrescine biosynthesis via L-ornithine pathway; putrescine from L-ornithine: step 1/1.</text>
</comment>
<protein>
    <recommendedName>
        <fullName evidence="2">ornithine decarboxylase</fullName>
        <ecNumber evidence="2">4.1.1.17</ecNumber>
    </recommendedName>
</protein>
<evidence type="ECO:0000256" key="3">
    <source>
        <dbReference type="ARBA" id="ARBA00049127"/>
    </source>
</evidence>
<feature type="domain" description="Orn/DAP/Arg decarboxylase 2 N-terminal" evidence="4">
    <location>
        <begin position="36"/>
        <end position="108"/>
    </location>
</feature>
<organism evidence="5 6">
    <name type="scientific">Xenoophorus captivus</name>
    <dbReference type="NCBI Taxonomy" id="1517983"/>
    <lineage>
        <taxon>Eukaryota</taxon>
        <taxon>Metazoa</taxon>
        <taxon>Chordata</taxon>
        <taxon>Craniata</taxon>
        <taxon>Vertebrata</taxon>
        <taxon>Euteleostomi</taxon>
        <taxon>Actinopterygii</taxon>
        <taxon>Neopterygii</taxon>
        <taxon>Teleostei</taxon>
        <taxon>Neoteleostei</taxon>
        <taxon>Acanthomorphata</taxon>
        <taxon>Ovalentaria</taxon>
        <taxon>Atherinomorphae</taxon>
        <taxon>Cyprinodontiformes</taxon>
        <taxon>Goodeidae</taxon>
        <taxon>Xenoophorus</taxon>
    </lineage>
</organism>
<dbReference type="InterPro" id="IPR022644">
    <property type="entry name" value="De-COase2_N"/>
</dbReference>